<protein>
    <recommendedName>
        <fullName evidence="7">ATP synthase subunit delta</fullName>
    </recommendedName>
    <alternativeName>
        <fullName evidence="7">ATP synthase F(1) sector subunit delta</fullName>
    </alternativeName>
    <alternativeName>
        <fullName evidence="7">F-type ATPase subunit delta</fullName>
        <shortName evidence="7">F-ATPase subunit delta</shortName>
    </alternativeName>
</protein>
<comment type="caution">
    <text evidence="8">The sequence shown here is derived from an EMBL/GenBank/DDBJ whole genome shotgun (WGS) entry which is preliminary data.</text>
</comment>
<evidence type="ECO:0000256" key="2">
    <source>
        <dbReference type="ARBA" id="ARBA00022448"/>
    </source>
</evidence>
<comment type="subcellular location">
    <subcellularLocation>
        <location evidence="7">Cell membrane</location>
        <topology evidence="7">Peripheral membrane protein</topology>
    </subcellularLocation>
    <subcellularLocation>
        <location evidence="1">Membrane</location>
    </subcellularLocation>
</comment>
<dbReference type="GO" id="GO:0045259">
    <property type="term" value="C:proton-transporting ATP synthase complex"/>
    <property type="evidence" value="ECO:0007669"/>
    <property type="project" value="UniProtKB-KW"/>
</dbReference>
<reference evidence="8" key="2">
    <citation type="journal article" date="2021" name="PeerJ">
        <title>Extensive microbial diversity within the chicken gut microbiome revealed by metagenomics and culture.</title>
        <authorList>
            <person name="Gilroy R."/>
            <person name="Ravi A."/>
            <person name="Getino M."/>
            <person name="Pursley I."/>
            <person name="Horton D.L."/>
            <person name="Alikhan N.F."/>
            <person name="Baker D."/>
            <person name="Gharbi K."/>
            <person name="Hall N."/>
            <person name="Watson M."/>
            <person name="Adriaenssens E.M."/>
            <person name="Foster-Nyarko E."/>
            <person name="Jarju S."/>
            <person name="Secka A."/>
            <person name="Antonio M."/>
            <person name="Oren A."/>
            <person name="Chaudhuri R.R."/>
            <person name="La Ragione R."/>
            <person name="Hildebrand F."/>
            <person name="Pallen M.J."/>
        </authorList>
    </citation>
    <scope>NUCLEOTIDE SEQUENCE</scope>
    <source>
        <strain evidence="8">CHK187-14744</strain>
    </source>
</reference>
<evidence type="ECO:0000256" key="7">
    <source>
        <dbReference type="HAMAP-Rule" id="MF_01416"/>
    </source>
</evidence>
<comment type="function">
    <text evidence="7">F(1)F(0) ATP synthase produces ATP from ADP in the presence of a proton or sodium gradient. F-type ATPases consist of two structural domains, F(1) containing the extramembraneous catalytic core and F(0) containing the membrane proton channel, linked together by a central stalk and a peripheral stalk. During catalysis, ATP synthesis in the catalytic domain of F(1) is coupled via a rotary mechanism of the central stalk subunits to proton translocation.</text>
</comment>
<keyword evidence="6 7" id="KW-0066">ATP synthesis</keyword>
<accession>A0A9D1HJM4</accession>
<reference evidence="8" key="1">
    <citation type="submission" date="2020-10" db="EMBL/GenBank/DDBJ databases">
        <authorList>
            <person name="Gilroy R."/>
        </authorList>
    </citation>
    <scope>NUCLEOTIDE SEQUENCE</scope>
    <source>
        <strain evidence="8">CHK187-14744</strain>
    </source>
</reference>
<proteinExistence type="inferred from homology"/>
<dbReference type="Proteomes" id="UP000824164">
    <property type="component" value="Unassembled WGS sequence"/>
</dbReference>
<dbReference type="InterPro" id="IPR026015">
    <property type="entry name" value="ATP_synth_OSCP/delta_N_sf"/>
</dbReference>
<keyword evidence="7" id="KW-0139">CF(1)</keyword>
<dbReference type="Gene3D" id="1.10.520.20">
    <property type="entry name" value="N-terminal domain of the delta subunit of the F1F0-ATP synthase"/>
    <property type="match status" value="1"/>
</dbReference>
<dbReference type="GO" id="GO:0046933">
    <property type="term" value="F:proton-transporting ATP synthase activity, rotational mechanism"/>
    <property type="evidence" value="ECO:0007669"/>
    <property type="project" value="UniProtKB-UniRule"/>
</dbReference>
<dbReference type="Pfam" id="PF00213">
    <property type="entry name" value="OSCP"/>
    <property type="match status" value="1"/>
</dbReference>
<name>A0A9D1HJM4_9FIRM</name>
<keyword evidence="7" id="KW-1003">Cell membrane</keyword>
<evidence type="ECO:0000313" key="8">
    <source>
        <dbReference type="EMBL" id="HIU03337.1"/>
    </source>
</evidence>
<dbReference type="PRINTS" id="PR00125">
    <property type="entry name" value="ATPASEDELTA"/>
</dbReference>
<organism evidence="8 9">
    <name type="scientific">Candidatus Onthocola gallistercoris</name>
    <dbReference type="NCBI Taxonomy" id="2840876"/>
    <lineage>
        <taxon>Bacteria</taxon>
        <taxon>Bacillati</taxon>
        <taxon>Bacillota</taxon>
        <taxon>Bacilli</taxon>
        <taxon>Candidatus Onthocola</taxon>
    </lineage>
</organism>
<dbReference type="SUPFAM" id="SSF47928">
    <property type="entry name" value="N-terminal domain of the delta subunit of the F1F0-ATP synthase"/>
    <property type="match status" value="1"/>
</dbReference>
<evidence type="ECO:0000313" key="9">
    <source>
        <dbReference type="Proteomes" id="UP000824164"/>
    </source>
</evidence>
<sequence>MAKLAEDIYSKALFDMSVEHGAVDRFASEAALIREALGAEPEWLLLLTHPELSAEEKKDLVENCFKGKVSDDLTGFLVVVTKAKRADRLIQILDKYEKQVREYQRRGTAFVTSAAALSEEQKRALEKKLLETTQYTSYEIHYSVDADLIGGLRIRIGDRLVDSSIRTRLDEMKKCLMNMRIMH</sequence>
<keyword evidence="2 7" id="KW-0813">Transport</keyword>
<keyword evidence="4 7" id="KW-0406">Ion transport</keyword>
<comment type="similarity">
    <text evidence="7">Belongs to the ATPase delta chain family.</text>
</comment>
<dbReference type="EMBL" id="DVLT01000053">
    <property type="protein sequence ID" value="HIU03337.1"/>
    <property type="molecule type" value="Genomic_DNA"/>
</dbReference>
<evidence type="ECO:0000256" key="4">
    <source>
        <dbReference type="ARBA" id="ARBA00023065"/>
    </source>
</evidence>
<evidence type="ECO:0000256" key="1">
    <source>
        <dbReference type="ARBA" id="ARBA00004370"/>
    </source>
</evidence>
<dbReference type="AlphaFoldDB" id="A0A9D1HJM4"/>
<comment type="function">
    <text evidence="7">This protein is part of the stalk that links CF(0) to CF(1). It either transmits conformational changes from CF(0) to CF(1) or is implicated in proton conduction.</text>
</comment>
<evidence type="ECO:0000256" key="5">
    <source>
        <dbReference type="ARBA" id="ARBA00023136"/>
    </source>
</evidence>
<dbReference type="HAMAP" id="MF_01416">
    <property type="entry name" value="ATP_synth_delta_bact"/>
    <property type="match status" value="1"/>
</dbReference>
<gene>
    <name evidence="7 8" type="primary">atpH</name>
    <name evidence="8" type="ORF">IAB63_08805</name>
</gene>
<keyword evidence="5 7" id="KW-0472">Membrane</keyword>
<evidence type="ECO:0000256" key="3">
    <source>
        <dbReference type="ARBA" id="ARBA00022781"/>
    </source>
</evidence>
<keyword evidence="3 7" id="KW-0375">Hydrogen ion transport</keyword>
<dbReference type="GO" id="GO:0005886">
    <property type="term" value="C:plasma membrane"/>
    <property type="evidence" value="ECO:0007669"/>
    <property type="project" value="UniProtKB-SubCell"/>
</dbReference>
<dbReference type="InterPro" id="IPR000711">
    <property type="entry name" value="ATPase_OSCP/dsu"/>
</dbReference>
<evidence type="ECO:0000256" key="6">
    <source>
        <dbReference type="ARBA" id="ARBA00023310"/>
    </source>
</evidence>
<dbReference type="NCBIfam" id="TIGR01145">
    <property type="entry name" value="ATP_synt_delta"/>
    <property type="match status" value="1"/>
</dbReference>
<dbReference type="PANTHER" id="PTHR11910">
    <property type="entry name" value="ATP SYNTHASE DELTA CHAIN"/>
    <property type="match status" value="1"/>
</dbReference>